<feature type="non-terminal residue" evidence="5">
    <location>
        <position position="1"/>
    </location>
</feature>
<sequence length="448" mass="48419">LSKDTLRDTFFIPANSRQSILGESAVGTGSVVSETESSDGHMYMVYENQLVKATARGGRMSNHHSWDLNKVKCTCVLAEQNDLWLGASDGSLTRFNLSATRETHSVPFTIKNAGTRGVSRLAYAAKLRLLVSTGMDTNVKFWDLEPPSQIPVSKLNTKAPISGICVTKGMVPLSKKGPEGETREREETIMWVMSGKNATVNRIRGKREETGSISDIHMSRIASVKLGYEGNCATGPDYEGTGGVPMVMIGAIDGGVSIHHAVTGRELFQKDVYAMEKRKAGTKNNSSPVSSLLFVPQGETGVLWVASKAQQDAYALMLPEDLSKPWPIVKKVSAHHRGILCLFRVGDGLGACDIDNYAMLWPRIHVSVCASPLPHPALEPENKQLEEEGEGDGEGAATPVAPFTPTAIQPSVPAMVFSPIVGMIMDSAHPTRQRSRATTSANWSQDSL</sequence>
<dbReference type="PROSITE" id="PS50082">
    <property type="entry name" value="WD_REPEATS_2"/>
    <property type="match status" value="1"/>
</dbReference>
<dbReference type="Gene3D" id="2.130.10.10">
    <property type="entry name" value="YVTN repeat-like/Quinoprotein amine dehydrogenase"/>
    <property type="match status" value="1"/>
</dbReference>
<evidence type="ECO:0000313" key="6">
    <source>
        <dbReference type="Proteomes" id="UP000265618"/>
    </source>
</evidence>
<dbReference type="EMBL" id="BDIP01003226">
    <property type="protein sequence ID" value="GIQ87432.1"/>
    <property type="molecule type" value="Genomic_DNA"/>
</dbReference>
<proteinExistence type="predicted"/>
<keyword evidence="2" id="KW-0677">Repeat</keyword>
<dbReference type="InterPro" id="IPR036322">
    <property type="entry name" value="WD40_repeat_dom_sf"/>
</dbReference>
<dbReference type="InterPro" id="IPR019775">
    <property type="entry name" value="WD40_repeat_CS"/>
</dbReference>
<gene>
    <name evidence="5" type="ORF">KIPB_009469</name>
</gene>
<feature type="region of interest" description="Disordered" evidence="4">
    <location>
        <begin position="377"/>
        <end position="404"/>
    </location>
</feature>
<dbReference type="AlphaFoldDB" id="A0A9K3GLL7"/>
<dbReference type="Proteomes" id="UP000265618">
    <property type="component" value="Unassembled WGS sequence"/>
</dbReference>
<accession>A0A9K3GLL7</accession>
<evidence type="ECO:0000256" key="3">
    <source>
        <dbReference type="PROSITE-ProRule" id="PRU00221"/>
    </source>
</evidence>
<comment type="caution">
    <text evidence="5">The sequence shown here is derived from an EMBL/GenBank/DDBJ whole genome shotgun (WGS) entry which is preliminary data.</text>
</comment>
<evidence type="ECO:0000256" key="1">
    <source>
        <dbReference type="ARBA" id="ARBA00022574"/>
    </source>
</evidence>
<feature type="region of interest" description="Disordered" evidence="4">
    <location>
        <begin position="428"/>
        <end position="448"/>
    </location>
</feature>
<evidence type="ECO:0000256" key="2">
    <source>
        <dbReference type="ARBA" id="ARBA00022737"/>
    </source>
</evidence>
<evidence type="ECO:0000313" key="5">
    <source>
        <dbReference type="EMBL" id="GIQ87432.1"/>
    </source>
</evidence>
<reference evidence="5 6" key="1">
    <citation type="journal article" date="2018" name="PLoS ONE">
        <title>The draft genome of Kipferlia bialata reveals reductive genome evolution in fornicate parasites.</title>
        <authorList>
            <person name="Tanifuji G."/>
            <person name="Takabayashi S."/>
            <person name="Kume K."/>
            <person name="Takagi M."/>
            <person name="Nakayama T."/>
            <person name="Kamikawa R."/>
            <person name="Inagaki Y."/>
            <person name="Hashimoto T."/>
        </authorList>
    </citation>
    <scope>NUCLEOTIDE SEQUENCE [LARGE SCALE GENOMIC DNA]</scope>
    <source>
        <strain evidence="5">NY0173</strain>
    </source>
</reference>
<name>A0A9K3GLL7_9EUKA</name>
<feature type="compositionally biased region" description="Low complexity" evidence="4">
    <location>
        <begin position="395"/>
        <end position="404"/>
    </location>
</feature>
<evidence type="ECO:0000256" key="4">
    <source>
        <dbReference type="SAM" id="MobiDB-lite"/>
    </source>
</evidence>
<dbReference type="SUPFAM" id="SSF50978">
    <property type="entry name" value="WD40 repeat-like"/>
    <property type="match status" value="1"/>
</dbReference>
<dbReference type="InterPro" id="IPR015943">
    <property type="entry name" value="WD40/YVTN_repeat-like_dom_sf"/>
</dbReference>
<dbReference type="InterPro" id="IPR001680">
    <property type="entry name" value="WD40_rpt"/>
</dbReference>
<keyword evidence="6" id="KW-1185">Reference proteome</keyword>
<feature type="compositionally biased region" description="Polar residues" evidence="4">
    <location>
        <begin position="436"/>
        <end position="448"/>
    </location>
</feature>
<feature type="non-terminal residue" evidence="5">
    <location>
        <position position="448"/>
    </location>
</feature>
<dbReference type="PROSITE" id="PS00678">
    <property type="entry name" value="WD_REPEATS_1"/>
    <property type="match status" value="1"/>
</dbReference>
<feature type="repeat" description="WD" evidence="3">
    <location>
        <begin position="111"/>
        <end position="152"/>
    </location>
</feature>
<organism evidence="5 6">
    <name type="scientific">Kipferlia bialata</name>
    <dbReference type="NCBI Taxonomy" id="797122"/>
    <lineage>
        <taxon>Eukaryota</taxon>
        <taxon>Metamonada</taxon>
        <taxon>Carpediemonas-like organisms</taxon>
        <taxon>Kipferlia</taxon>
    </lineage>
</organism>
<protein>
    <submittedName>
        <fullName evidence="5">Uncharacterized protein</fullName>
    </submittedName>
</protein>
<keyword evidence="1 3" id="KW-0853">WD repeat</keyword>